<dbReference type="GO" id="GO:0006508">
    <property type="term" value="P:proteolysis"/>
    <property type="evidence" value="ECO:0007669"/>
    <property type="project" value="UniProtKB-KW"/>
</dbReference>
<dbReference type="InterPro" id="IPR000169">
    <property type="entry name" value="Pept_cys_AS"/>
</dbReference>
<evidence type="ECO:0000256" key="3">
    <source>
        <dbReference type="SAM" id="SignalP"/>
    </source>
</evidence>
<sequence>MKQTIINLGLLIAAFSSHAQKYEFQSVKDISCTPVISQGQTGTCWSFSSTSFLEAEIIRTTGKSIDLSEMYNVRHTYPKKAWNYVMRQGHAQFGEGGLNHDVIDSARDFGIVPQSAFSGLVGGQTGHNHQEMAKELEKLVKANADVSRQPDANWQSGVESILEKYMGKDVTEFTFEGKKYTPKGFLEMTQLDLNNYVTITSFAHAPFYQTFILDIPDNFSNGSFYNMPLDEFVQNIDNALDKGYTLALDADISERTFSGKTGVAVIPEHADDATTILTEIKPEKKVTQELREQEFRNFNTTDDHLMHIVGKVKDQKGNIYYKVKNSWGSDNARVANGGFVYMSVPYLRLKAISVLLHKDALVAKTKKSLGV</sequence>
<gene>
    <name evidence="5" type="ORF">SAMN02927903_00445</name>
</gene>
<dbReference type="AlphaFoldDB" id="A0A1G5BPZ8"/>
<feature type="active site" evidence="2">
    <location>
        <position position="325"/>
    </location>
</feature>
<dbReference type="InterPro" id="IPR038765">
    <property type="entry name" value="Papain-like_cys_pep_sf"/>
</dbReference>
<feature type="signal peptide" evidence="3">
    <location>
        <begin position="1"/>
        <end position="19"/>
    </location>
</feature>
<dbReference type="Gene3D" id="3.90.70.10">
    <property type="entry name" value="Cysteine proteinases"/>
    <property type="match status" value="1"/>
</dbReference>
<proteinExistence type="inferred from homology"/>
<organism evidence="5 6">
    <name type="scientific">Flavobacterium caeni</name>
    <dbReference type="NCBI Taxonomy" id="490189"/>
    <lineage>
        <taxon>Bacteria</taxon>
        <taxon>Pseudomonadati</taxon>
        <taxon>Bacteroidota</taxon>
        <taxon>Flavobacteriia</taxon>
        <taxon>Flavobacteriales</taxon>
        <taxon>Flavobacteriaceae</taxon>
        <taxon>Flavobacterium</taxon>
    </lineage>
</organism>
<dbReference type="Pfam" id="PF03051">
    <property type="entry name" value="Peptidase_C1_2"/>
    <property type="match status" value="1"/>
</dbReference>
<comment type="similarity">
    <text evidence="1">Belongs to the peptidase C1 family.</text>
</comment>
<feature type="domain" description="Peptidase C1A papain C-terminal" evidence="4">
    <location>
        <begin position="28"/>
        <end position="71"/>
    </location>
</feature>
<keyword evidence="1" id="KW-0788">Thiol protease</keyword>
<dbReference type="SUPFAM" id="SSF54001">
    <property type="entry name" value="Cysteine proteinases"/>
    <property type="match status" value="1"/>
</dbReference>
<dbReference type="RefSeq" id="WP_091140666.1">
    <property type="nucleotide sequence ID" value="NZ_FMVF01000002.1"/>
</dbReference>
<keyword evidence="3" id="KW-0732">Signal</keyword>
<protein>
    <recommendedName>
        <fullName evidence="1">Aminopeptidase</fullName>
    </recommendedName>
</protein>
<dbReference type="InterPro" id="IPR000668">
    <property type="entry name" value="Peptidase_C1A_C"/>
</dbReference>
<evidence type="ECO:0000313" key="6">
    <source>
        <dbReference type="Proteomes" id="UP000199354"/>
    </source>
</evidence>
<evidence type="ECO:0000313" key="5">
    <source>
        <dbReference type="EMBL" id="SCX92285.1"/>
    </source>
</evidence>
<dbReference type="PIRSF" id="PIRSF005700">
    <property type="entry name" value="PepC"/>
    <property type="match status" value="1"/>
</dbReference>
<dbReference type="InterPro" id="IPR004134">
    <property type="entry name" value="Peptidase_C1B"/>
</dbReference>
<dbReference type="Proteomes" id="UP000199354">
    <property type="component" value="Unassembled WGS sequence"/>
</dbReference>
<dbReference type="EMBL" id="FMVF01000002">
    <property type="protein sequence ID" value="SCX92285.1"/>
    <property type="molecule type" value="Genomic_DNA"/>
</dbReference>
<evidence type="ECO:0000256" key="2">
    <source>
        <dbReference type="PIRSR" id="PIRSR005700-1"/>
    </source>
</evidence>
<dbReference type="PROSITE" id="PS00139">
    <property type="entry name" value="THIOL_PROTEASE_CYS"/>
    <property type="match status" value="1"/>
</dbReference>
<name>A0A1G5BPZ8_9FLAO</name>
<keyword evidence="1 5" id="KW-0378">Hydrolase</keyword>
<reference evidence="5 6" key="1">
    <citation type="submission" date="2016-10" db="EMBL/GenBank/DDBJ databases">
        <authorList>
            <person name="de Groot N.N."/>
        </authorList>
    </citation>
    <scope>NUCLEOTIDE SEQUENCE [LARGE SCALE GENOMIC DNA]</scope>
    <source>
        <strain evidence="5 6">CGMCC 1.7031</strain>
    </source>
</reference>
<dbReference type="GO" id="GO:0070005">
    <property type="term" value="F:cysteine-type aminopeptidase activity"/>
    <property type="evidence" value="ECO:0007669"/>
    <property type="project" value="InterPro"/>
</dbReference>
<feature type="chain" id="PRO_5011677547" description="Aminopeptidase" evidence="3">
    <location>
        <begin position="20"/>
        <end position="371"/>
    </location>
</feature>
<keyword evidence="6" id="KW-1185">Reference proteome</keyword>
<feature type="active site" evidence="2">
    <location>
        <position position="44"/>
    </location>
</feature>
<keyword evidence="1" id="KW-0645">Protease</keyword>
<feature type="active site" evidence="2">
    <location>
        <position position="304"/>
    </location>
</feature>
<accession>A0A1G5BPZ8</accession>
<keyword evidence="1" id="KW-0031">Aminopeptidase</keyword>
<evidence type="ECO:0000259" key="4">
    <source>
        <dbReference type="Pfam" id="PF00112"/>
    </source>
</evidence>
<evidence type="ECO:0000256" key="1">
    <source>
        <dbReference type="PIRNR" id="PIRNR005700"/>
    </source>
</evidence>
<dbReference type="STRING" id="490189.SAMN02927903_00445"/>
<dbReference type="Pfam" id="PF00112">
    <property type="entry name" value="Peptidase_C1"/>
    <property type="match status" value="1"/>
</dbReference>
<dbReference type="OrthoDB" id="9814054at2"/>